<dbReference type="GO" id="GO:0030604">
    <property type="term" value="F:1-deoxy-D-xylulose-5-phosphate reductoisomerase activity"/>
    <property type="evidence" value="ECO:0007669"/>
    <property type="project" value="UniProtKB-UniRule"/>
</dbReference>
<feature type="binding site" evidence="9">
    <location>
        <position position="219"/>
    </location>
    <ligand>
        <name>1-deoxy-D-xylulose 5-phosphate</name>
        <dbReference type="ChEBI" id="CHEBI:57792"/>
    </ligand>
</feature>
<dbReference type="GO" id="GO:0051484">
    <property type="term" value="P:isopentenyl diphosphate biosynthetic process, methylerythritol 4-phosphate pathway involved in terpenoid biosynthetic process"/>
    <property type="evidence" value="ECO:0007669"/>
    <property type="project" value="UniProtKB-ARBA"/>
</dbReference>
<feature type="domain" description="1-deoxy-D-xylulose 5-phosphate reductoisomerase C-terminal" evidence="11">
    <location>
        <begin position="144"/>
        <end position="227"/>
    </location>
</feature>
<dbReference type="InterPro" id="IPR003821">
    <property type="entry name" value="DXP_reductoisomerase"/>
</dbReference>
<dbReference type="PIRSF" id="PIRSF006205">
    <property type="entry name" value="Dxp_reductismrs"/>
    <property type="match status" value="1"/>
</dbReference>
<feature type="binding site" evidence="9">
    <location>
        <position position="197"/>
    </location>
    <ligand>
        <name>1-deoxy-D-xylulose 5-phosphate</name>
        <dbReference type="ChEBI" id="CHEBI:57792"/>
    </ligand>
</feature>
<dbReference type="PATRIC" id="fig|520762.4.peg.1708"/>
<dbReference type="Gene3D" id="3.40.50.720">
    <property type="entry name" value="NAD(P)-binding Rossmann-like Domain"/>
    <property type="match status" value="1"/>
</dbReference>
<feature type="binding site" evidence="9">
    <location>
        <position position="150"/>
    </location>
    <ligand>
        <name>Mn(2+)</name>
        <dbReference type="ChEBI" id="CHEBI:29035"/>
    </ligand>
</feature>
<dbReference type="RefSeq" id="WP_068556138.1">
    <property type="nucleotide sequence ID" value="NZ_LOEE01000031.1"/>
</dbReference>
<feature type="binding site" evidence="9">
    <location>
        <position position="203"/>
    </location>
    <ligand>
        <name>NADPH</name>
        <dbReference type="ChEBI" id="CHEBI:57783"/>
    </ligand>
</feature>
<comment type="cofactor">
    <cofactor evidence="9">
        <name>Mg(2+)</name>
        <dbReference type="ChEBI" id="CHEBI:18420"/>
    </cofactor>
    <cofactor evidence="9">
        <name>Mn(2+)</name>
        <dbReference type="ChEBI" id="CHEBI:29035"/>
    </cofactor>
</comment>
<gene>
    <name evidence="9 13" type="primary">dxr</name>
    <name evidence="13" type="ORF">AN619_15410</name>
</gene>
<dbReference type="STRING" id="520762.AN619_15410"/>
<feature type="binding site" evidence="9">
    <location>
        <position position="124"/>
    </location>
    <ligand>
        <name>NADPH</name>
        <dbReference type="ChEBI" id="CHEBI:57783"/>
    </ligand>
</feature>
<organism evidence="13 14">
    <name type="scientific">Thermotalea metallivorans</name>
    <dbReference type="NCBI Taxonomy" id="520762"/>
    <lineage>
        <taxon>Bacteria</taxon>
        <taxon>Bacillati</taxon>
        <taxon>Bacillota</taxon>
        <taxon>Clostridia</taxon>
        <taxon>Peptostreptococcales</taxon>
        <taxon>Thermotaleaceae</taxon>
        <taxon>Thermotalea</taxon>
    </lineage>
</organism>
<dbReference type="Gene3D" id="1.10.1740.10">
    <property type="match status" value="1"/>
</dbReference>
<keyword evidence="13" id="KW-0413">Isomerase</keyword>
<dbReference type="InterPro" id="IPR026877">
    <property type="entry name" value="DXPR_C"/>
</dbReference>
<evidence type="ECO:0000256" key="5">
    <source>
        <dbReference type="ARBA" id="ARBA00023002"/>
    </source>
</evidence>
<dbReference type="GO" id="GO:0016853">
    <property type="term" value="F:isomerase activity"/>
    <property type="evidence" value="ECO:0007669"/>
    <property type="project" value="UniProtKB-KW"/>
</dbReference>
<dbReference type="NCBIfam" id="TIGR00243">
    <property type="entry name" value="Dxr"/>
    <property type="match status" value="1"/>
</dbReference>
<keyword evidence="4 9" id="KW-0521">NADP</keyword>
<reference evidence="13 14" key="1">
    <citation type="submission" date="2015-12" db="EMBL/GenBank/DDBJ databases">
        <title>Draft genome sequence of the thermoanaerobe Thermotalea metallivorans, an isolate from the runoff channel of the Great Artesian Basin, Australia.</title>
        <authorList>
            <person name="Patel B.K."/>
        </authorList>
    </citation>
    <scope>NUCLEOTIDE SEQUENCE [LARGE SCALE GENOMIC DNA]</scope>
    <source>
        <strain evidence="13 14">B2-1</strain>
    </source>
</reference>
<feature type="binding site" evidence="9">
    <location>
        <position position="210"/>
    </location>
    <ligand>
        <name>1-deoxy-D-xylulose 5-phosphate</name>
        <dbReference type="ChEBI" id="CHEBI:57792"/>
    </ligand>
</feature>
<evidence type="ECO:0000256" key="2">
    <source>
        <dbReference type="ARBA" id="ARBA00006825"/>
    </source>
</evidence>
<evidence type="ECO:0000313" key="13">
    <source>
        <dbReference type="EMBL" id="KXG75787.1"/>
    </source>
</evidence>
<dbReference type="EC" id="1.1.1.267" evidence="9"/>
<feature type="binding site" evidence="9">
    <location>
        <position position="122"/>
    </location>
    <ligand>
        <name>NADPH</name>
        <dbReference type="ChEBI" id="CHEBI:57783"/>
    </ligand>
</feature>
<evidence type="ECO:0000259" key="12">
    <source>
        <dbReference type="Pfam" id="PF13288"/>
    </source>
</evidence>
<feature type="binding site" evidence="9">
    <location>
        <position position="149"/>
    </location>
    <ligand>
        <name>1-deoxy-D-xylulose 5-phosphate</name>
        <dbReference type="ChEBI" id="CHEBI:57792"/>
    </ligand>
</feature>
<dbReference type="SUPFAM" id="SSF69055">
    <property type="entry name" value="1-deoxy-D-xylulose-5-phosphate reductoisomerase, C-terminal domain"/>
    <property type="match status" value="1"/>
</dbReference>
<evidence type="ECO:0000313" key="14">
    <source>
        <dbReference type="Proteomes" id="UP000070456"/>
    </source>
</evidence>
<dbReference type="Pfam" id="PF13288">
    <property type="entry name" value="DXPR_C"/>
    <property type="match status" value="1"/>
</dbReference>
<sequence length="382" mass="43065">MKNISILGSTGSIGRQTIDVVRSNKEEFHISGLSGNNNIELLEQQIREFRPRIAAVMDEAKALELWKRLGKSKTEIVWGLDGLIAVATLEEVDLVLTSVVGMIGLLPTIRAVQGKKNIALANKETLVAAGEIVMEEARRHGVKIIPVDSEHSAIFQCLQGYRMKDIRRIILTASGGPFRGYSKDELQKVTVAEALRHPRWNMGKKISVDSATLMNKGLEVIEAKWLFDVDAAQIEVVIHPQSIIHSLVEYKDSSVLAQMGYPDMRVPIQYALTYPNRLENHYEKLDLLKVGSLTFEKPDTDCFPCLRLAYESLKIGGSMPTVLNAANEVLVELFLQGKIGFHEISERLEKVLEKHEVVHRFDVNEIMEIDLWTRKWIQNMTI</sequence>
<dbReference type="GO" id="GO:0070402">
    <property type="term" value="F:NADPH binding"/>
    <property type="evidence" value="ECO:0007669"/>
    <property type="project" value="InterPro"/>
</dbReference>
<feature type="binding site" evidence="9">
    <location>
        <position position="123"/>
    </location>
    <ligand>
        <name>1-deoxy-D-xylulose 5-phosphate</name>
        <dbReference type="ChEBI" id="CHEBI:57792"/>
    </ligand>
</feature>
<feature type="binding site" evidence="9">
    <location>
        <position position="148"/>
    </location>
    <ligand>
        <name>Mn(2+)</name>
        <dbReference type="ChEBI" id="CHEBI:29035"/>
    </ligand>
</feature>
<dbReference type="UniPathway" id="UPA00056">
    <property type="reaction ID" value="UER00092"/>
</dbReference>
<comment type="similarity">
    <text evidence="2 9">Belongs to the DXR family.</text>
</comment>
<feature type="binding site" evidence="9">
    <location>
        <position position="174"/>
    </location>
    <ligand>
        <name>1-deoxy-D-xylulose 5-phosphate</name>
        <dbReference type="ChEBI" id="CHEBI:57792"/>
    </ligand>
</feature>
<comment type="pathway">
    <text evidence="1 9">Isoprenoid biosynthesis; isopentenyl diphosphate biosynthesis via DXP pathway; isopentenyl diphosphate from 1-deoxy-D-xylulose 5-phosphate: step 1/6.</text>
</comment>
<accession>A0A140L5G2</accession>
<dbReference type="InterPro" id="IPR013512">
    <property type="entry name" value="DXP_reductoisomerase_N"/>
</dbReference>
<evidence type="ECO:0000259" key="11">
    <source>
        <dbReference type="Pfam" id="PF08436"/>
    </source>
</evidence>
<dbReference type="InterPro" id="IPR036169">
    <property type="entry name" value="DXPR_C_sf"/>
</dbReference>
<dbReference type="InterPro" id="IPR013644">
    <property type="entry name" value="DXP_reductoisomerase_C"/>
</dbReference>
<evidence type="ECO:0000256" key="3">
    <source>
        <dbReference type="ARBA" id="ARBA00022723"/>
    </source>
</evidence>
<dbReference type="Pfam" id="PF02670">
    <property type="entry name" value="DXP_reductoisom"/>
    <property type="match status" value="1"/>
</dbReference>
<comment type="caution">
    <text evidence="13">The sequence shown here is derived from an EMBL/GenBank/DDBJ whole genome shotgun (WGS) entry which is preliminary data.</text>
</comment>
<keyword evidence="7 9" id="KW-0414">Isoprene biosynthesis</keyword>
<dbReference type="GO" id="GO:0030145">
    <property type="term" value="F:manganese ion binding"/>
    <property type="evidence" value="ECO:0007669"/>
    <property type="project" value="TreeGrafter"/>
</dbReference>
<name>A0A140L5G2_9FIRM</name>
<dbReference type="OrthoDB" id="9806546at2"/>
<comment type="caution">
    <text evidence="9">Lacks conserved residue(s) required for the propagation of feature annotation.</text>
</comment>
<evidence type="ECO:0000256" key="7">
    <source>
        <dbReference type="ARBA" id="ARBA00023229"/>
    </source>
</evidence>
<dbReference type="SUPFAM" id="SSF55347">
    <property type="entry name" value="Glyceraldehyde-3-phosphate dehydrogenase-like, C-terminal domain"/>
    <property type="match status" value="1"/>
</dbReference>
<comment type="catalytic activity">
    <reaction evidence="8">
        <text>2-C-methyl-D-erythritol 4-phosphate + NADP(+) = 1-deoxy-D-xylulose 5-phosphate + NADPH + H(+)</text>
        <dbReference type="Rhea" id="RHEA:13717"/>
        <dbReference type="ChEBI" id="CHEBI:15378"/>
        <dbReference type="ChEBI" id="CHEBI:57783"/>
        <dbReference type="ChEBI" id="CHEBI:57792"/>
        <dbReference type="ChEBI" id="CHEBI:58262"/>
        <dbReference type="ChEBI" id="CHEBI:58349"/>
        <dbReference type="EC" id="1.1.1.267"/>
    </reaction>
    <physiologicalReaction direction="right-to-left" evidence="8">
        <dbReference type="Rhea" id="RHEA:13719"/>
    </physiologicalReaction>
</comment>
<dbReference type="AlphaFoldDB" id="A0A140L5G2"/>
<evidence type="ECO:0000256" key="9">
    <source>
        <dbReference type="HAMAP-Rule" id="MF_00183"/>
    </source>
</evidence>
<dbReference type="EMBL" id="LOEE01000031">
    <property type="protein sequence ID" value="KXG75787.1"/>
    <property type="molecule type" value="Genomic_DNA"/>
</dbReference>
<keyword evidence="6 9" id="KW-0464">Manganese</keyword>
<dbReference type="PANTHER" id="PTHR30525">
    <property type="entry name" value="1-DEOXY-D-XYLULOSE 5-PHOSPHATE REDUCTOISOMERASE"/>
    <property type="match status" value="1"/>
</dbReference>
<evidence type="ECO:0000256" key="6">
    <source>
        <dbReference type="ARBA" id="ARBA00023211"/>
    </source>
</evidence>
<dbReference type="Pfam" id="PF08436">
    <property type="entry name" value="DXP_redisom_C"/>
    <property type="match status" value="1"/>
</dbReference>
<feature type="domain" description="1-deoxy-D-xylulose 5-phosphate reductoisomerase N-terminal" evidence="10">
    <location>
        <begin position="4"/>
        <end position="130"/>
    </location>
</feature>
<keyword evidence="5 9" id="KW-0560">Oxidoreductase</keyword>
<dbReference type="PANTHER" id="PTHR30525:SF0">
    <property type="entry name" value="1-DEOXY-D-XYLULOSE 5-PHOSPHATE REDUCTOISOMERASE, CHLOROPLASTIC"/>
    <property type="match status" value="1"/>
</dbReference>
<keyword evidence="3 9" id="KW-0479">Metal-binding</keyword>
<feature type="binding site" evidence="9">
    <location>
        <position position="13"/>
    </location>
    <ligand>
        <name>NADPH</name>
        <dbReference type="ChEBI" id="CHEBI:57783"/>
    </ligand>
</feature>
<evidence type="ECO:0000256" key="1">
    <source>
        <dbReference type="ARBA" id="ARBA00005094"/>
    </source>
</evidence>
<feature type="binding site" evidence="9">
    <location>
        <position position="11"/>
    </location>
    <ligand>
        <name>NADPH</name>
        <dbReference type="ChEBI" id="CHEBI:57783"/>
    </ligand>
</feature>
<dbReference type="FunFam" id="3.40.50.720:FF:000045">
    <property type="entry name" value="1-deoxy-D-xylulose 5-phosphate reductoisomerase"/>
    <property type="match status" value="1"/>
</dbReference>
<keyword evidence="14" id="KW-1185">Reference proteome</keyword>
<proteinExistence type="inferred from homology"/>
<dbReference type="InterPro" id="IPR036291">
    <property type="entry name" value="NAD(P)-bd_dom_sf"/>
</dbReference>
<feature type="binding site" evidence="9">
    <location>
        <position position="219"/>
    </location>
    <ligand>
        <name>Mn(2+)</name>
        <dbReference type="ChEBI" id="CHEBI:29035"/>
    </ligand>
</feature>
<evidence type="ECO:0000256" key="4">
    <source>
        <dbReference type="ARBA" id="ARBA00022857"/>
    </source>
</evidence>
<feature type="binding site" evidence="9">
    <location>
        <position position="215"/>
    </location>
    <ligand>
        <name>1-deoxy-D-xylulose 5-phosphate</name>
        <dbReference type="ChEBI" id="CHEBI:57792"/>
    </ligand>
</feature>
<evidence type="ECO:0000256" key="8">
    <source>
        <dbReference type="ARBA" id="ARBA00048543"/>
    </source>
</evidence>
<dbReference type="HAMAP" id="MF_00183">
    <property type="entry name" value="DXP_reductoisom"/>
    <property type="match status" value="1"/>
</dbReference>
<comment type="function">
    <text evidence="9">Catalyzes the NADPH-dependent rearrangement and reduction of 1-deoxy-D-xylulose-5-phosphate (DXP) to 2-C-methyl-D-erythritol 4-phosphate (MEP).</text>
</comment>
<feature type="binding site" evidence="9">
    <location>
        <position position="12"/>
    </location>
    <ligand>
        <name>NADPH</name>
        <dbReference type="ChEBI" id="CHEBI:57783"/>
    </ligand>
</feature>
<feature type="binding site" evidence="9">
    <location>
        <position position="216"/>
    </location>
    <ligand>
        <name>1-deoxy-D-xylulose 5-phosphate</name>
        <dbReference type="ChEBI" id="CHEBI:57792"/>
    </ligand>
</feature>
<feature type="binding site" evidence="9">
    <location>
        <position position="150"/>
    </location>
    <ligand>
        <name>1-deoxy-D-xylulose 5-phosphate</name>
        <dbReference type="ChEBI" id="CHEBI:57792"/>
    </ligand>
</feature>
<dbReference type="Proteomes" id="UP000070456">
    <property type="component" value="Unassembled WGS sequence"/>
</dbReference>
<dbReference type="NCBIfam" id="NF009114">
    <property type="entry name" value="PRK12464.1"/>
    <property type="match status" value="1"/>
</dbReference>
<evidence type="ECO:0000259" key="10">
    <source>
        <dbReference type="Pfam" id="PF02670"/>
    </source>
</evidence>
<feature type="binding site" evidence="9">
    <location>
        <position position="10"/>
    </location>
    <ligand>
        <name>NADPH</name>
        <dbReference type="ChEBI" id="CHEBI:57783"/>
    </ligand>
</feature>
<feature type="domain" description="DXP reductoisomerase C-terminal" evidence="12">
    <location>
        <begin position="259"/>
        <end position="375"/>
    </location>
</feature>
<protein>
    <recommendedName>
        <fullName evidence="9">1-deoxy-D-xylulose 5-phosphate reductoisomerase</fullName>
        <shortName evidence="9">DXP reductoisomerase</shortName>
        <ecNumber evidence="9">1.1.1.267</ecNumber>
    </recommendedName>
    <alternativeName>
        <fullName evidence="9">1-deoxyxylulose-5-phosphate reductoisomerase</fullName>
    </alternativeName>
    <alternativeName>
        <fullName evidence="9">2-C-methyl-D-erythritol 4-phosphate synthase</fullName>
    </alternativeName>
</protein>
<dbReference type="SUPFAM" id="SSF51735">
    <property type="entry name" value="NAD(P)-binding Rossmann-fold domains"/>
    <property type="match status" value="1"/>
</dbReference>
<feature type="binding site" evidence="9">
    <location>
        <position position="38"/>
    </location>
    <ligand>
        <name>NADPH</name>
        <dbReference type="ChEBI" id="CHEBI:57783"/>
    </ligand>
</feature>
<keyword evidence="9" id="KW-0460">Magnesium</keyword>